<dbReference type="InterPro" id="IPR000086">
    <property type="entry name" value="NUDIX_hydrolase_dom"/>
</dbReference>
<dbReference type="InterPro" id="IPR015797">
    <property type="entry name" value="NUDIX_hydrolase-like_dom_sf"/>
</dbReference>
<dbReference type="OrthoDB" id="9800077at2"/>
<dbReference type="SUPFAM" id="SSF55811">
    <property type="entry name" value="Nudix"/>
    <property type="match status" value="1"/>
</dbReference>
<comment type="catalytic activity">
    <reaction evidence="9">
        <text>a 5'-end NAD(+)-phospho-ribonucleoside in mRNA + H2O = a 5'-end phospho-adenosine-phospho-ribonucleoside in mRNA + beta-nicotinamide D-ribonucleotide + 2 H(+)</text>
        <dbReference type="Rhea" id="RHEA:60876"/>
        <dbReference type="Rhea" id="RHEA-COMP:15698"/>
        <dbReference type="Rhea" id="RHEA-COMP:15719"/>
        <dbReference type="ChEBI" id="CHEBI:14649"/>
        <dbReference type="ChEBI" id="CHEBI:15377"/>
        <dbReference type="ChEBI" id="CHEBI:15378"/>
        <dbReference type="ChEBI" id="CHEBI:144029"/>
        <dbReference type="ChEBI" id="CHEBI:144051"/>
    </reaction>
    <physiologicalReaction direction="left-to-right" evidence="9">
        <dbReference type="Rhea" id="RHEA:60877"/>
    </physiologicalReaction>
</comment>
<evidence type="ECO:0000256" key="2">
    <source>
        <dbReference type="ARBA" id="ARBA00001947"/>
    </source>
</evidence>
<dbReference type="InterPro" id="IPR020084">
    <property type="entry name" value="NUDIX_hydrolase_CS"/>
</dbReference>
<dbReference type="AlphaFoldDB" id="U4TT74"/>
<dbReference type="PROSITE" id="PS00893">
    <property type="entry name" value="NUDIX_BOX"/>
    <property type="match status" value="1"/>
</dbReference>
<comment type="cofactor">
    <cofactor evidence="1">
        <name>Mg(2+)</name>
        <dbReference type="ChEBI" id="CHEBI:18420"/>
    </cofactor>
</comment>
<dbReference type="InterPro" id="IPR050241">
    <property type="entry name" value="NAD-cap_RNA_hydrolase_NudC"/>
</dbReference>
<comment type="cofactor">
    <cofactor evidence="2">
        <name>Zn(2+)</name>
        <dbReference type="ChEBI" id="CHEBI:29105"/>
    </cofactor>
</comment>
<accession>U4TT74</accession>
<protein>
    <recommendedName>
        <fullName evidence="4">NAD(+) diphosphatase</fullName>
        <ecNumber evidence="4">3.6.1.22</ecNumber>
    </recommendedName>
</protein>
<organism evidence="11 12">
    <name type="scientific">Schleiferilactobacillus shenzhenensis LY-73</name>
    <dbReference type="NCBI Taxonomy" id="1231336"/>
    <lineage>
        <taxon>Bacteria</taxon>
        <taxon>Bacillati</taxon>
        <taxon>Bacillota</taxon>
        <taxon>Bacilli</taxon>
        <taxon>Lactobacillales</taxon>
        <taxon>Lactobacillaceae</taxon>
        <taxon>Schleiferilactobacillus</taxon>
    </lineage>
</organism>
<evidence type="ECO:0000256" key="4">
    <source>
        <dbReference type="ARBA" id="ARBA00012381"/>
    </source>
</evidence>
<dbReference type="PANTHER" id="PTHR42904">
    <property type="entry name" value="NUDIX HYDROLASE, NUDC SUBFAMILY"/>
    <property type="match status" value="1"/>
</dbReference>
<proteinExistence type="inferred from homology"/>
<evidence type="ECO:0000256" key="6">
    <source>
        <dbReference type="ARBA" id="ARBA00022801"/>
    </source>
</evidence>
<dbReference type="GO" id="GO:0046872">
    <property type="term" value="F:metal ion binding"/>
    <property type="evidence" value="ECO:0007669"/>
    <property type="project" value="UniProtKB-KW"/>
</dbReference>
<keyword evidence="8" id="KW-0520">NAD</keyword>
<dbReference type="GO" id="GO:0035529">
    <property type="term" value="F:NADH pyrophosphatase activity"/>
    <property type="evidence" value="ECO:0007669"/>
    <property type="project" value="TreeGrafter"/>
</dbReference>
<dbReference type="CDD" id="cd03429">
    <property type="entry name" value="NUDIX_NADH_pyrophosphatase_Nudt13"/>
    <property type="match status" value="1"/>
</dbReference>
<keyword evidence="5" id="KW-0479">Metal-binding</keyword>
<dbReference type="Pfam" id="PF00293">
    <property type="entry name" value="NUDIX"/>
    <property type="match status" value="1"/>
</dbReference>
<evidence type="ECO:0000313" key="12">
    <source>
        <dbReference type="Proteomes" id="UP000030647"/>
    </source>
</evidence>
<dbReference type="EMBL" id="KI271589">
    <property type="protein sequence ID" value="ERL65083.1"/>
    <property type="molecule type" value="Genomic_DNA"/>
</dbReference>
<keyword evidence="7" id="KW-0460">Magnesium</keyword>
<dbReference type="STRING" id="1231336.L248_3021"/>
<comment type="similarity">
    <text evidence="3">Belongs to the Nudix hydrolase family. NudC subfamily.</text>
</comment>
<dbReference type="HOGENOM" id="CLU_132589_0_0_9"/>
<feature type="domain" description="Nudix hydrolase" evidence="10">
    <location>
        <begin position="36"/>
        <end position="160"/>
    </location>
</feature>
<dbReference type="RefSeq" id="WP_022529606.1">
    <property type="nucleotide sequence ID" value="NZ_KI271589.1"/>
</dbReference>
<evidence type="ECO:0000256" key="9">
    <source>
        <dbReference type="ARBA" id="ARBA00023679"/>
    </source>
</evidence>
<evidence type="ECO:0000313" key="11">
    <source>
        <dbReference type="EMBL" id="ERL65083.1"/>
    </source>
</evidence>
<evidence type="ECO:0000256" key="1">
    <source>
        <dbReference type="ARBA" id="ARBA00001946"/>
    </source>
</evidence>
<evidence type="ECO:0000256" key="7">
    <source>
        <dbReference type="ARBA" id="ARBA00022842"/>
    </source>
</evidence>
<dbReference type="eggNOG" id="COG2816">
    <property type="taxonomic scope" value="Bacteria"/>
</dbReference>
<evidence type="ECO:0000256" key="5">
    <source>
        <dbReference type="ARBA" id="ARBA00022723"/>
    </source>
</evidence>
<dbReference type="GO" id="GO:0005829">
    <property type="term" value="C:cytosol"/>
    <property type="evidence" value="ECO:0007669"/>
    <property type="project" value="TreeGrafter"/>
</dbReference>
<evidence type="ECO:0000259" key="10">
    <source>
        <dbReference type="PROSITE" id="PS51462"/>
    </source>
</evidence>
<dbReference type="GO" id="GO:0006742">
    <property type="term" value="P:NADP+ catabolic process"/>
    <property type="evidence" value="ECO:0007669"/>
    <property type="project" value="TreeGrafter"/>
</dbReference>
<reference evidence="12" key="1">
    <citation type="journal article" date="2013" name="Genome Announc.">
        <title>Whole-Genome Sequencing of Lactobacillus shenzhenensis Strain LY-73T.</title>
        <authorList>
            <person name="Lin Z."/>
            <person name="Liu Z."/>
            <person name="Yang R."/>
            <person name="Zou Y."/>
            <person name="Wan D."/>
            <person name="Chen J."/>
            <person name="Guo M."/>
            <person name="Zhao J."/>
            <person name="Fang C."/>
            <person name="Yang R."/>
            <person name="Liu F."/>
        </authorList>
    </citation>
    <scope>NUCLEOTIDE SEQUENCE [LARGE SCALE GENOMIC DNA]</scope>
    <source>
        <strain evidence="12">LY-73</strain>
    </source>
</reference>
<dbReference type="Proteomes" id="UP000030647">
    <property type="component" value="Unassembled WGS sequence"/>
</dbReference>
<evidence type="ECO:0000256" key="3">
    <source>
        <dbReference type="ARBA" id="ARBA00009595"/>
    </source>
</evidence>
<keyword evidence="12" id="KW-1185">Reference proteome</keyword>
<dbReference type="InterPro" id="IPR049734">
    <property type="entry name" value="NudC-like_C"/>
</dbReference>
<keyword evidence="6" id="KW-0378">Hydrolase</keyword>
<dbReference type="PROSITE" id="PS51462">
    <property type="entry name" value="NUDIX"/>
    <property type="match status" value="1"/>
</dbReference>
<evidence type="ECO:0000256" key="8">
    <source>
        <dbReference type="ARBA" id="ARBA00023027"/>
    </source>
</evidence>
<name>U4TT74_9LACO</name>
<sequence length="165" mass="18438">MKFHYCPNCGAALIDRTAGDDGPTPYCQHCQQFWFPSFSDCVIVLVANEANEIALVKMPYLSTRYAGFVSGYMKPGETAETTARREVEEELGLTLTSLRFTGTYWFGKTDTLMHGFIGLTADHELVPSKELASAQWVAATDVPDLLFPDRPENTAFSVYRAYMAR</sequence>
<dbReference type="GO" id="GO:0019677">
    <property type="term" value="P:NAD+ catabolic process"/>
    <property type="evidence" value="ECO:0007669"/>
    <property type="project" value="TreeGrafter"/>
</dbReference>
<dbReference type="PANTHER" id="PTHR42904:SF6">
    <property type="entry name" value="NAD-CAPPED RNA HYDROLASE NUDT12"/>
    <property type="match status" value="1"/>
</dbReference>
<dbReference type="Gene3D" id="3.90.79.10">
    <property type="entry name" value="Nucleoside Triphosphate Pyrophosphohydrolase"/>
    <property type="match status" value="1"/>
</dbReference>
<gene>
    <name evidence="11" type="ORF">L248_3021</name>
</gene>
<dbReference type="EC" id="3.6.1.22" evidence="4"/>